<evidence type="ECO:0000313" key="11">
    <source>
        <dbReference type="RefSeq" id="XP_024606645.1"/>
    </source>
</evidence>
<evidence type="ECO:0000256" key="8">
    <source>
        <dbReference type="SAM" id="SignalP"/>
    </source>
</evidence>
<dbReference type="CDD" id="cd00033">
    <property type="entry name" value="CCP"/>
    <property type="match status" value="4"/>
</dbReference>
<dbReference type="GeneID" id="112403442"/>
<evidence type="ECO:0000256" key="5">
    <source>
        <dbReference type="ARBA" id="ARBA00023180"/>
    </source>
</evidence>
<evidence type="ECO:0000256" key="1">
    <source>
        <dbReference type="ARBA" id="ARBA00022659"/>
    </source>
</evidence>
<dbReference type="PANTHER" id="PTHR19325">
    <property type="entry name" value="COMPLEMENT COMPONENT-RELATED SUSHI DOMAIN-CONTAINING"/>
    <property type="match status" value="1"/>
</dbReference>
<keyword evidence="3" id="KW-0677">Repeat</keyword>
<organism evidence="10 11">
    <name type="scientific">Neophocaena asiaeorientalis asiaeorientalis</name>
    <name type="common">Yangtze finless porpoise</name>
    <name type="synonym">Neophocaena phocaenoides subsp. asiaeorientalis</name>
    <dbReference type="NCBI Taxonomy" id="1706337"/>
    <lineage>
        <taxon>Eukaryota</taxon>
        <taxon>Metazoa</taxon>
        <taxon>Chordata</taxon>
        <taxon>Craniata</taxon>
        <taxon>Vertebrata</taxon>
        <taxon>Euteleostomi</taxon>
        <taxon>Mammalia</taxon>
        <taxon>Eutheria</taxon>
        <taxon>Laurasiatheria</taxon>
        <taxon>Artiodactyla</taxon>
        <taxon>Whippomorpha</taxon>
        <taxon>Cetacea</taxon>
        <taxon>Odontoceti</taxon>
        <taxon>Phocoenidae</taxon>
        <taxon>Neophocaena</taxon>
    </lineage>
</organism>
<evidence type="ECO:0000256" key="7">
    <source>
        <dbReference type="SAM" id="MobiDB-lite"/>
    </source>
</evidence>
<keyword evidence="10" id="KW-1185">Reference proteome</keyword>
<feature type="chain" id="PRO_5016416512" evidence="8">
    <location>
        <begin position="40"/>
        <end position="410"/>
    </location>
</feature>
<name>A0A341BVC2_NEOAA</name>
<dbReference type="KEGG" id="nasi:112403442"/>
<dbReference type="PROSITE" id="PS50923">
    <property type="entry name" value="SUSHI"/>
    <property type="match status" value="4"/>
</dbReference>
<comment type="caution">
    <text evidence="6">Lacks conserved residue(s) required for the propagation of feature annotation.</text>
</comment>
<feature type="domain" description="Sushi" evidence="9">
    <location>
        <begin position="163"/>
        <end position="227"/>
    </location>
</feature>
<evidence type="ECO:0000256" key="4">
    <source>
        <dbReference type="ARBA" id="ARBA00023157"/>
    </source>
</evidence>
<dbReference type="RefSeq" id="XP_024606645.1">
    <property type="nucleotide sequence ID" value="XM_024750877.1"/>
</dbReference>
<dbReference type="AlphaFoldDB" id="A0A341BVC2"/>
<evidence type="ECO:0000259" key="9">
    <source>
        <dbReference type="PROSITE" id="PS50923"/>
    </source>
</evidence>
<dbReference type="InterPro" id="IPR050350">
    <property type="entry name" value="Compl-Cell_Adhes-Reg"/>
</dbReference>
<keyword evidence="5" id="KW-0325">Glycoprotein</keyword>
<dbReference type="SMART" id="SM00032">
    <property type="entry name" value="CCP"/>
    <property type="match status" value="4"/>
</dbReference>
<evidence type="ECO:0000256" key="6">
    <source>
        <dbReference type="PROSITE-ProRule" id="PRU00302"/>
    </source>
</evidence>
<keyword evidence="2 8" id="KW-0732">Signal</keyword>
<feature type="domain" description="Sushi" evidence="9">
    <location>
        <begin position="36"/>
        <end position="99"/>
    </location>
</feature>
<dbReference type="STRING" id="1706337.A0A341BVC2"/>
<accession>A0A341BVC2</accession>
<dbReference type="InParanoid" id="A0A341BVC2"/>
<sequence length="410" mass="45100">MIAAYVSHTAPPGRPEKIIVGMIFVALVLLLPIFSDACGDPPRFETMRLQHAPKPNYSPGETVHYKCRLGFRPMAPPLPTSAVCQDDNTWSPLQEACTRKLCPNLGDPVNGQVNYVNGSIMFGSQAHYVCNEGFYMIGSRILYCEISGNNVIWDDNPPLCERILCATPRNITNGRITNYKDEYEYNEIVTYSCNPSDGPDEYSLVGESVLVCVDSDRWSSDSPQCKVVKCEYPVVEHGKMVSGFRKKFYYKSQVAFECNQGFYLHGSNTIVCGANSTWEPKIPMCTKEPTTATTKPLTSSASGFIKSCLYISISFKFLAIFHTPLNVWSEEGGARYSQGPRVRRKADRGQGLLRLRQAPRPASPGLRATPNTEASPYSPPIGPAGPVHRVTSALGTAQATPSCETKVDGL</sequence>
<dbReference type="Gene3D" id="2.10.70.10">
    <property type="entry name" value="Complement Module, domain 1"/>
    <property type="match status" value="4"/>
</dbReference>
<evidence type="ECO:0000313" key="10">
    <source>
        <dbReference type="Proteomes" id="UP000252040"/>
    </source>
</evidence>
<dbReference type="SUPFAM" id="SSF57535">
    <property type="entry name" value="Complement control module/SCR domain"/>
    <property type="match status" value="4"/>
</dbReference>
<dbReference type="PANTHER" id="PTHR19325:SF521">
    <property type="entry name" value="MEMBRANE COFACTOR PROTEIN"/>
    <property type="match status" value="1"/>
</dbReference>
<protein>
    <submittedName>
        <fullName evidence="11">Membrane cofactor protein-like</fullName>
    </submittedName>
</protein>
<feature type="signal peptide" evidence="8">
    <location>
        <begin position="1"/>
        <end position="39"/>
    </location>
</feature>
<keyword evidence="1 6" id="KW-0768">Sushi</keyword>
<dbReference type="InterPro" id="IPR035976">
    <property type="entry name" value="Sushi/SCR/CCP_sf"/>
</dbReference>
<dbReference type="FunCoup" id="A0A341BVC2">
    <property type="interactions" value="70"/>
</dbReference>
<feature type="region of interest" description="Disordered" evidence="7">
    <location>
        <begin position="339"/>
        <end position="388"/>
    </location>
</feature>
<feature type="domain" description="Sushi" evidence="9">
    <location>
        <begin position="100"/>
        <end position="162"/>
    </location>
</feature>
<feature type="domain" description="Sushi" evidence="9">
    <location>
        <begin position="228"/>
        <end position="287"/>
    </location>
</feature>
<reference evidence="11" key="1">
    <citation type="submission" date="2025-08" db="UniProtKB">
        <authorList>
            <consortium name="RefSeq"/>
        </authorList>
    </citation>
    <scope>IDENTIFICATION</scope>
    <source>
        <tissue evidence="11">Meat</tissue>
    </source>
</reference>
<dbReference type="InterPro" id="IPR000436">
    <property type="entry name" value="Sushi_SCR_CCP_dom"/>
</dbReference>
<dbReference type="Proteomes" id="UP000252040">
    <property type="component" value="Unplaced"/>
</dbReference>
<proteinExistence type="predicted"/>
<feature type="disulfide bond" evidence="6">
    <location>
        <begin position="258"/>
        <end position="285"/>
    </location>
</feature>
<evidence type="ECO:0000256" key="3">
    <source>
        <dbReference type="ARBA" id="ARBA00022737"/>
    </source>
</evidence>
<keyword evidence="4 6" id="KW-1015">Disulfide bond</keyword>
<evidence type="ECO:0000256" key="2">
    <source>
        <dbReference type="ARBA" id="ARBA00022729"/>
    </source>
</evidence>
<dbReference type="Pfam" id="PF00084">
    <property type="entry name" value="Sushi"/>
    <property type="match status" value="4"/>
</dbReference>
<dbReference type="FunFam" id="2.10.70.10:FF:000014">
    <property type="entry name" value="Membrane cofactor protein"/>
    <property type="match status" value="1"/>
</dbReference>
<gene>
    <name evidence="11" type="primary">LOC112403442</name>
</gene>
<dbReference type="FunFam" id="2.10.70.10:FF:000055">
    <property type="entry name" value="Complement decay-accelerating factor, GPI-anchored"/>
    <property type="match status" value="1"/>
</dbReference>